<comment type="caution">
    <text evidence="2">The sequence shown here is derived from an EMBL/GenBank/DDBJ whole genome shotgun (WGS) entry which is preliminary data.</text>
</comment>
<gene>
    <name evidence="2" type="ORF">Airi02_072770</name>
</gene>
<dbReference type="SUPFAM" id="SSF54593">
    <property type="entry name" value="Glyoxalase/Bleomycin resistance protein/Dihydroxybiphenyl dioxygenase"/>
    <property type="match status" value="1"/>
</dbReference>
<dbReference type="EMBL" id="BSTK01000013">
    <property type="protein sequence ID" value="GLY89348.1"/>
    <property type="molecule type" value="Genomic_DNA"/>
</dbReference>
<reference evidence="2" key="1">
    <citation type="submission" date="2023-03" db="EMBL/GenBank/DDBJ databases">
        <title>Actinoallomurus iriomotensis NBRC 103684.</title>
        <authorList>
            <person name="Ichikawa N."/>
            <person name="Sato H."/>
            <person name="Tonouchi N."/>
        </authorList>
    </citation>
    <scope>NUCLEOTIDE SEQUENCE</scope>
    <source>
        <strain evidence="2">NBRC 103684</strain>
    </source>
</reference>
<sequence>MHKSRIGGIFIDHPASSFEASLRFWLAATGRELEPGAEENDPFRSLGLFGGDVVVQLQRVGEGTGPRVHLDIDTDDVEAEVQRLEALGARRLESKDNGRFWQMVDPGGLVFCVIPPHTPDFDEQATVWP</sequence>
<name>A0A9W6VXV5_9ACTN</name>
<dbReference type="Pfam" id="PF18029">
    <property type="entry name" value="Glyoxalase_6"/>
    <property type="match status" value="1"/>
</dbReference>
<dbReference type="InterPro" id="IPR041581">
    <property type="entry name" value="Glyoxalase_6"/>
</dbReference>
<dbReference type="Gene3D" id="3.10.180.10">
    <property type="entry name" value="2,3-Dihydroxybiphenyl 1,2-Dioxygenase, domain 1"/>
    <property type="match status" value="1"/>
</dbReference>
<keyword evidence="3" id="KW-1185">Reference proteome</keyword>
<feature type="domain" description="Glyoxalase-like" evidence="1">
    <location>
        <begin position="9"/>
        <end position="114"/>
    </location>
</feature>
<proteinExistence type="predicted"/>
<accession>A0A9W6VXV5</accession>
<dbReference type="InterPro" id="IPR029068">
    <property type="entry name" value="Glyas_Bleomycin-R_OHBP_Dase"/>
</dbReference>
<protein>
    <recommendedName>
        <fullName evidence="1">Glyoxalase-like domain-containing protein</fullName>
    </recommendedName>
</protein>
<dbReference type="AlphaFoldDB" id="A0A9W6VXV5"/>
<organism evidence="2 3">
    <name type="scientific">Actinoallomurus iriomotensis</name>
    <dbReference type="NCBI Taxonomy" id="478107"/>
    <lineage>
        <taxon>Bacteria</taxon>
        <taxon>Bacillati</taxon>
        <taxon>Actinomycetota</taxon>
        <taxon>Actinomycetes</taxon>
        <taxon>Streptosporangiales</taxon>
        <taxon>Thermomonosporaceae</taxon>
        <taxon>Actinoallomurus</taxon>
    </lineage>
</organism>
<evidence type="ECO:0000313" key="3">
    <source>
        <dbReference type="Proteomes" id="UP001165074"/>
    </source>
</evidence>
<evidence type="ECO:0000259" key="1">
    <source>
        <dbReference type="Pfam" id="PF18029"/>
    </source>
</evidence>
<dbReference type="Proteomes" id="UP001165074">
    <property type="component" value="Unassembled WGS sequence"/>
</dbReference>
<evidence type="ECO:0000313" key="2">
    <source>
        <dbReference type="EMBL" id="GLY89348.1"/>
    </source>
</evidence>
<dbReference type="RefSeq" id="WP_285579568.1">
    <property type="nucleotide sequence ID" value="NZ_BSTK01000013.1"/>
</dbReference>